<dbReference type="GO" id="GO:0008199">
    <property type="term" value="F:ferric iron binding"/>
    <property type="evidence" value="ECO:0007669"/>
    <property type="project" value="InterPro"/>
</dbReference>
<sequence>MTRLPDEQHASEHDRQDGRRGTTRRAALAAFGGAGLGAAAFGLTGTAAAEGGQRPAPTGGSRIAPSCILTPEQMEGPYYLDYGILREDITEGKDGIDFLMRIAVVDASDCRPLPNIAVDVWHCDALGVYSSYTGYDEGQLPPVDETGHATPTDRTTWLRGVQLTDAWGVATFRSIVPGWYSGRTTHVHVKTIVGGHREDGSWEGGHTSHTGQLYFPDEFNEKVARTAPYRDNSVPRTTNEQDFLYTGGNEGPATVMDIERSWVGAPGPGVSGTVVLGIDPSATPFRKCVKACTF</sequence>
<feature type="compositionally biased region" description="Basic and acidic residues" evidence="1">
    <location>
        <begin position="1"/>
        <end position="20"/>
    </location>
</feature>
<evidence type="ECO:0000256" key="1">
    <source>
        <dbReference type="SAM" id="MobiDB-lite"/>
    </source>
</evidence>
<dbReference type="PANTHER" id="PTHR34315:SF1">
    <property type="entry name" value="INTRADIOL RING-CLEAVAGE DIOXYGENASES DOMAIN-CONTAINING PROTEIN-RELATED"/>
    <property type="match status" value="1"/>
</dbReference>
<evidence type="ECO:0000313" key="3">
    <source>
        <dbReference type="EMBL" id="MBA8826504.1"/>
    </source>
</evidence>
<dbReference type="InterPro" id="IPR006311">
    <property type="entry name" value="TAT_signal"/>
</dbReference>
<gene>
    <name evidence="3" type="ORF">FHX42_003880</name>
</gene>
<dbReference type="PANTHER" id="PTHR34315">
    <property type="match status" value="1"/>
</dbReference>
<organism evidence="3 4">
    <name type="scientific">Halosaccharopolyspora lacisalsi</name>
    <dbReference type="NCBI Taxonomy" id="1000566"/>
    <lineage>
        <taxon>Bacteria</taxon>
        <taxon>Bacillati</taxon>
        <taxon>Actinomycetota</taxon>
        <taxon>Actinomycetes</taxon>
        <taxon>Pseudonocardiales</taxon>
        <taxon>Pseudonocardiaceae</taxon>
        <taxon>Halosaccharopolyspora</taxon>
    </lineage>
</organism>
<dbReference type="InterPro" id="IPR015889">
    <property type="entry name" value="Intradiol_dOase_core"/>
</dbReference>
<dbReference type="Gene3D" id="2.60.130.10">
    <property type="entry name" value="Aromatic compound dioxygenase"/>
    <property type="match status" value="1"/>
</dbReference>
<dbReference type="Pfam" id="PF00775">
    <property type="entry name" value="Dioxygenase_C"/>
    <property type="match status" value="1"/>
</dbReference>
<keyword evidence="3" id="KW-0223">Dioxygenase</keyword>
<dbReference type="RefSeq" id="WP_182545694.1">
    <property type="nucleotide sequence ID" value="NZ_JACGWZ010000005.1"/>
</dbReference>
<dbReference type="InterPro" id="IPR000627">
    <property type="entry name" value="Intradiol_dOase_C"/>
</dbReference>
<reference evidence="3 4" key="1">
    <citation type="submission" date="2020-07" db="EMBL/GenBank/DDBJ databases">
        <title>Sequencing the genomes of 1000 actinobacteria strains.</title>
        <authorList>
            <person name="Klenk H.-P."/>
        </authorList>
    </citation>
    <scope>NUCLEOTIDE SEQUENCE [LARGE SCALE GENOMIC DNA]</scope>
    <source>
        <strain evidence="3 4">DSM 45975</strain>
    </source>
</reference>
<accession>A0A839DYE2</accession>
<evidence type="ECO:0000259" key="2">
    <source>
        <dbReference type="Pfam" id="PF00775"/>
    </source>
</evidence>
<protein>
    <submittedName>
        <fullName evidence="3">Protocatechuate 3,4-dioxygenase beta subunit</fullName>
    </submittedName>
</protein>
<comment type="caution">
    <text evidence="3">The sequence shown here is derived from an EMBL/GenBank/DDBJ whole genome shotgun (WGS) entry which is preliminary data.</text>
</comment>
<dbReference type="GO" id="GO:0016702">
    <property type="term" value="F:oxidoreductase activity, acting on single donors with incorporation of molecular oxygen, incorporation of two atoms of oxygen"/>
    <property type="evidence" value="ECO:0007669"/>
    <property type="project" value="InterPro"/>
</dbReference>
<dbReference type="Proteomes" id="UP000569329">
    <property type="component" value="Unassembled WGS sequence"/>
</dbReference>
<proteinExistence type="predicted"/>
<keyword evidence="4" id="KW-1185">Reference proteome</keyword>
<dbReference type="CDD" id="cd03457">
    <property type="entry name" value="intradiol_dioxygenase_like"/>
    <property type="match status" value="1"/>
</dbReference>
<feature type="region of interest" description="Disordered" evidence="1">
    <location>
        <begin position="1"/>
        <end position="23"/>
    </location>
</feature>
<dbReference type="PROSITE" id="PS51318">
    <property type="entry name" value="TAT"/>
    <property type="match status" value="1"/>
</dbReference>
<evidence type="ECO:0000313" key="4">
    <source>
        <dbReference type="Proteomes" id="UP000569329"/>
    </source>
</evidence>
<name>A0A839DYE2_9PSEU</name>
<dbReference type="AlphaFoldDB" id="A0A839DYE2"/>
<dbReference type="SUPFAM" id="SSF49482">
    <property type="entry name" value="Aromatic compound dioxygenase"/>
    <property type="match status" value="1"/>
</dbReference>
<feature type="domain" description="Intradiol ring-cleavage dioxygenases" evidence="2">
    <location>
        <begin position="75"/>
        <end position="186"/>
    </location>
</feature>
<keyword evidence="3" id="KW-0560">Oxidoreductase</keyword>
<dbReference type="EMBL" id="JACGWZ010000005">
    <property type="protein sequence ID" value="MBA8826504.1"/>
    <property type="molecule type" value="Genomic_DNA"/>
</dbReference>